<dbReference type="EMBL" id="JAQGDS010000001">
    <property type="protein sequence ID" value="KAJ6264081.1"/>
    <property type="molecule type" value="Genomic_DNA"/>
</dbReference>
<proteinExistence type="predicted"/>
<feature type="transmembrane region" description="Helical" evidence="2">
    <location>
        <begin position="136"/>
        <end position="157"/>
    </location>
</feature>
<evidence type="ECO:0000313" key="4">
    <source>
        <dbReference type="Proteomes" id="UP001221413"/>
    </source>
</evidence>
<dbReference type="AlphaFoldDB" id="A0AAD6J4R8"/>
<comment type="caution">
    <text evidence="3">The sequence shown here is derived from an EMBL/GenBank/DDBJ whole genome shotgun (WGS) entry which is preliminary data.</text>
</comment>
<accession>A0AAD6J4R8</accession>
<feature type="transmembrane region" description="Helical" evidence="2">
    <location>
        <begin position="109"/>
        <end position="130"/>
    </location>
</feature>
<keyword evidence="4" id="KW-1185">Reference proteome</keyword>
<feature type="transmembrane region" description="Helical" evidence="2">
    <location>
        <begin position="214"/>
        <end position="233"/>
    </location>
</feature>
<feature type="compositionally biased region" description="Basic and acidic residues" evidence="1">
    <location>
        <begin position="454"/>
        <end position="465"/>
    </location>
</feature>
<evidence type="ECO:0000313" key="3">
    <source>
        <dbReference type="EMBL" id="KAJ6264081.1"/>
    </source>
</evidence>
<protein>
    <submittedName>
        <fullName evidence="3">Uncharacterized protein</fullName>
    </submittedName>
</protein>
<keyword evidence="2" id="KW-0812">Transmembrane</keyword>
<keyword evidence="2" id="KW-0472">Membrane</keyword>
<dbReference type="Proteomes" id="UP001221413">
    <property type="component" value="Unassembled WGS sequence"/>
</dbReference>
<keyword evidence="2" id="KW-1133">Transmembrane helix</keyword>
<feature type="transmembrane region" description="Helical" evidence="2">
    <location>
        <begin position="239"/>
        <end position="257"/>
    </location>
</feature>
<organism evidence="3 4">
    <name type="scientific">Drechslerella dactyloides</name>
    <name type="common">Nematode-trapping fungus</name>
    <name type="synonym">Arthrobotrys dactyloides</name>
    <dbReference type="NCBI Taxonomy" id="74499"/>
    <lineage>
        <taxon>Eukaryota</taxon>
        <taxon>Fungi</taxon>
        <taxon>Dikarya</taxon>
        <taxon>Ascomycota</taxon>
        <taxon>Pezizomycotina</taxon>
        <taxon>Orbiliomycetes</taxon>
        <taxon>Orbiliales</taxon>
        <taxon>Orbiliaceae</taxon>
        <taxon>Drechslerella</taxon>
    </lineage>
</organism>
<name>A0AAD6J4R8_DREDA</name>
<evidence type="ECO:0000256" key="2">
    <source>
        <dbReference type="SAM" id="Phobius"/>
    </source>
</evidence>
<gene>
    <name evidence="3" type="ORF">Dda_0222</name>
</gene>
<feature type="compositionally biased region" description="Pro residues" evidence="1">
    <location>
        <begin position="185"/>
        <end position="195"/>
    </location>
</feature>
<sequence length="486" mass="53167">MHNLRDRRCIPSNISSETTRHDMAAAWMNNPYWNLDLKLTSTIASTLAETTATSVSTSVTKLTSTSPAIPLSTLVFRTGSADEMSKGSDKPPFAFNPLVLRLREAVNAYIARVTAYLASGNFGSYVHLALRAAKTLTWVVAVLMTAFIAMEVGWVVYNSYLNSRIPKDPTKGPVIPTDPRDPIGFPLPPDDATPPPKEDSDVASTTRRDVRVKLFSEILTGYLTLILSVSVLLGDSLVLQFLLSGLTGFVGMVAVMLPDEAEWSRRLYDYGEGGFEMRSMLLQPGDEAFRPEEVYNPEYTKPIATTKSTANTRAVVEIGSCSLERRKEVQTRVADFAGKTEGKIKEVREKVAERLHDAAAATRNIRDSITQKAATTGTPQITVTRAIEEDDLSVPANEDLKAQLTRVMAPVRGVLDTDRTMEQASKKVEAWLMKAGDAFGADGYPSSEIEDEHQDVKGKGRDRRPSFISGEGGKDGAADGTTLRLR</sequence>
<evidence type="ECO:0000256" key="1">
    <source>
        <dbReference type="SAM" id="MobiDB-lite"/>
    </source>
</evidence>
<feature type="region of interest" description="Disordered" evidence="1">
    <location>
        <begin position="441"/>
        <end position="486"/>
    </location>
</feature>
<reference evidence="3" key="1">
    <citation type="submission" date="2023-01" db="EMBL/GenBank/DDBJ databases">
        <title>The chitinases involved in constricting ring structure development in the nematode-trapping fungus Drechslerella dactyloides.</title>
        <authorList>
            <person name="Wang R."/>
            <person name="Zhang L."/>
            <person name="Tang P."/>
            <person name="Li S."/>
            <person name="Liang L."/>
        </authorList>
    </citation>
    <scope>NUCLEOTIDE SEQUENCE</scope>
    <source>
        <strain evidence="3">YMF1.00031</strain>
    </source>
</reference>
<feature type="region of interest" description="Disordered" evidence="1">
    <location>
        <begin position="168"/>
        <end position="204"/>
    </location>
</feature>